<evidence type="ECO:0000313" key="3">
    <source>
        <dbReference type="EMBL" id="KAG7359391.1"/>
    </source>
</evidence>
<feature type="transmembrane region" description="Helical" evidence="1">
    <location>
        <begin position="532"/>
        <end position="552"/>
    </location>
</feature>
<keyword evidence="1" id="KW-1133">Transmembrane helix</keyword>
<keyword evidence="1" id="KW-0812">Transmembrane</keyword>
<evidence type="ECO:0000313" key="4">
    <source>
        <dbReference type="Proteomes" id="UP000693970"/>
    </source>
</evidence>
<comment type="caution">
    <text evidence="2">The sequence shown here is derived from an EMBL/GenBank/DDBJ whole genome shotgun (WGS) entry which is preliminary data.</text>
</comment>
<keyword evidence="4" id="KW-1185">Reference proteome</keyword>
<sequence>MSMTSQSNLLFAGFSDRSATTSPQSSCPKSRPKESSSLILCQEEWIVGVLVMVLLVYLRSVHYQQGSWLGMDDWNENVFRDDWNIEEISSMLQSYCAVDLEILCANQGEYYRMGDGCQSSYGPFLTRKLNIYPTLDSNKLEGWSRDVVLHEQGYYSDRSDATDSSAPDELLHKCALPLIMQTNGWADLVAKGYPSVTKSDLEVYIQNKTLLLDVDTMHVARAILMVISSIKPNQHYSCSHPTNRRWISGSGNDYDLMFATDEEKEALYEFYLKEMLDVFATEKAAQQRLVSRTWTVTEFLDIAWAASKLLPYHEGSVLLHLRKAIAKIIAQQAVQEKESFSQRQLEQSADVFTPDNGPTRGTVSSTMHLQEVLPSEQYVKHEFHLFPCNDMVDKCMYSYYESQTMVTEICPKRMIQAQSRVRELEFCPLSQDFIFYIHSSFLFINIAWILMLFQGCSIRNLYKQNLEKKRRQLEQELNDPFLRGSLEQKACKLSESERIQFIAALERKVQHWDTSAGAAKHAKRWLRQLRSMMLFVILLNVCFGLLLIKWQVESRAQFLESVFVGVLMWTLSYAIKVPESKDSFFDRYNIDSGVRTLQMTEVGKVPDELCKDLLRESNEMSTIPLLV</sequence>
<feature type="transmembrane region" description="Helical" evidence="1">
    <location>
        <begin position="433"/>
        <end position="453"/>
    </location>
</feature>
<dbReference type="EMBL" id="JAGRRH010000013">
    <property type="protein sequence ID" value="KAG7359391.1"/>
    <property type="molecule type" value="Genomic_DNA"/>
</dbReference>
<name>A0A9K3P9J5_9STRA</name>
<reference evidence="2" key="1">
    <citation type="journal article" date="2021" name="Sci. Rep.">
        <title>Diploid genomic architecture of Nitzschia inconspicua, an elite biomass production diatom.</title>
        <authorList>
            <person name="Oliver A."/>
            <person name="Podell S."/>
            <person name="Pinowska A."/>
            <person name="Traller J.C."/>
            <person name="Smith S.R."/>
            <person name="McClure R."/>
            <person name="Beliaev A."/>
            <person name="Bohutskyi P."/>
            <person name="Hill E.A."/>
            <person name="Rabines A."/>
            <person name="Zheng H."/>
            <person name="Allen L.Z."/>
            <person name="Kuo A."/>
            <person name="Grigoriev I.V."/>
            <person name="Allen A.E."/>
            <person name="Hazlebeck D."/>
            <person name="Allen E.E."/>
        </authorList>
    </citation>
    <scope>NUCLEOTIDE SEQUENCE</scope>
    <source>
        <strain evidence="2">Hildebrandi</strain>
    </source>
</reference>
<evidence type="ECO:0000256" key="1">
    <source>
        <dbReference type="SAM" id="Phobius"/>
    </source>
</evidence>
<evidence type="ECO:0000313" key="2">
    <source>
        <dbReference type="EMBL" id="KAG7339493.1"/>
    </source>
</evidence>
<gene>
    <name evidence="2" type="ORF">IV203_002546</name>
    <name evidence="3" type="ORF">IV203_034489</name>
</gene>
<organism evidence="2 4">
    <name type="scientific">Nitzschia inconspicua</name>
    <dbReference type="NCBI Taxonomy" id="303405"/>
    <lineage>
        <taxon>Eukaryota</taxon>
        <taxon>Sar</taxon>
        <taxon>Stramenopiles</taxon>
        <taxon>Ochrophyta</taxon>
        <taxon>Bacillariophyta</taxon>
        <taxon>Bacillariophyceae</taxon>
        <taxon>Bacillariophycidae</taxon>
        <taxon>Bacillariales</taxon>
        <taxon>Bacillariaceae</taxon>
        <taxon>Nitzschia</taxon>
    </lineage>
</organism>
<protein>
    <submittedName>
        <fullName evidence="2">Uncharacterized protein</fullName>
    </submittedName>
</protein>
<feature type="transmembrane region" description="Helical" evidence="1">
    <location>
        <begin position="558"/>
        <end position="575"/>
    </location>
</feature>
<proteinExistence type="predicted"/>
<keyword evidence="1" id="KW-0472">Membrane</keyword>
<dbReference type="EMBL" id="JAGRRH010000033">
    <property type="protein sequence ID" value="KAG7339493.1"/>
    <property type="molecule type" value="Genomic_DNA"/>
</dbReference>
<dbReference type="Proteomes" id="UP000693970">
    <property type="component" value="Unassembled WGS sequence"/>
</dbReference>
<reference evidence="2" key="2">
    <citation type="submission" date="2021-04" db="EMBL/GenBank/DDBJ databases">
        <authorList>
            <person name="Podell S."/>
        </authorList>
    </citation>
    <scope>NUCLEOTIDE SEQUENCE</scope>
    <source>
        <strain evidence="2">Hildebrandi</strain>
    </source>
</reference>
<dbReference type="AlphaFoldDB" id="A0A9K3P9J5"/>
<accession>A0A9K3P9J5</accession>